<evidence type="ECO:0000256" key="1">
    <source>
        <dbReference type="ARBA" id="ARBA00022527"/>
    </source>
</evidence>
<evidence type="ECO:0000259" key="10">
    <source>
        <dbReference type="PROSITE" id="PS51285"/>
    </source>
</evidence>
<name>D8M0P8_BLAHO</name>
<dbReference type="PROSITE" id="PS51285">
    <property type="entry name" value="AGC_KINASE_CTER"/>
    <property type="match status" value="1"/>
</dbReference>
<dbReference type="SMART" id="SM00133">
    <property type="entry name" value="S_TK_X"/>
    <property type="match status" value="1"/>
</dbReference>
<dbReference type="GeneID" id="24919000"/>
<dbReference type="PANTHER" id="PTHR24351">
    <property type="entry name" value="RIBOSOMAL PROTEIN S6 KINASE"/>
    <property type="match status" value="1"/>
</dbReference>
<organism evidence="11">
    <name type="scientific">Blastocystis hominis</name>
    <dbReference type="NCBI Taxonomy" id="12968"/>
    <lineage>
        <taxon>Eukaryota</taxon>
        <taxon>Sar</taxon>
        <taxon>Stramenopiles</taxon>
        <taxon>Bigyra</taxon>
        <taxon>Opalozoa</taxon>
        <taxon>Opalinata</taxon>
        <taxon>Blastocystidae</taxon>
        <taxon>Blastocystis</taxon>
    </lineage>
</organism>
<dbReference type="GO" id="GO:0005524">
    <property type="term" value="F:ATP binding"/>
    <property type="evidence" value="ECO:0007669"/>
    <property type="project" value="UniProtKB-UniRule"/>
</dbReference>
<dbReference type="FunCoup" id="D8M0P8">
    <property type="interactions" value="48"/>
</dbReference>
<dbReference type="Pfam" id="PF00069">
    <property type="entry name" value="Pkinase"/>
    <property type="match status" value="1"/>
</dbReference>
<reference evidence="11" key="1">
    <citation type="submission" date="2010-02" db="EMBL/GenBank/DDBJ databases">
        <title>Sequencing and annotation of the Blastocystis hominis genome.</title>
        <authorList>
            <person name="Wincker P."/>
        </authorList>
    </citation>
    <scope>NUCLEOTIDE SEQUENCE</scope>
    <source>
        <strain evidence="11">Singapore isolate B</strain>
    </source>
</reference>
<dbReference type="EMBL" id="FN668644">
    <property type="protein sequence ID" value="CBK21637.2"/>
    <property type="molecule type" value="Genomic_DNA"/>
</dbReference>
<keyword evidence="3" id="KW-0808">Transferase</keyword>
<gene>
    <name evidence="11" type="ORF">GSBLH_T00001773001</name>
</gene>
<dbReference type="InterPro" id="IPR008271">
    <property type="entry name" value="Ser/Thr_kinase_AS"/>
</dbReference>
<evidence type="ECO:0000256" key="4">
    <source>
        <dbReference type="ARBA" id="ARBA00022741"/>
    </source>
</evidence>
<evidence type="ECO:0000256" key="7">
    <source>
        <dbReference type="PROSITE-ProRule" id="PRU10141"/>
    </source>
</evidence>
<dbReference type="OMA" id="KEDKMIN"/>
<evidence type="ECO:0000256" key="8">
    <source>
        <dbReference type="RuleBase" id="RU000304"/>
    </source>
</evidence>
<feature type="domain" description="AGC-kinase C-terminal" evidence="10">
    <location>
        <begin position="279"/>
        <end position="357"/>
    </location>
</feature>
<dbReference type="InterPro" id="IPR017441">
    <property type="entry name" value="Protein_kinase_ATP_BS"/>
</dbReference>
<accession>D8M0P8</accession>
<evidence type="ECO:0000256" key="5">
    <source>
        <dbReference type="ARBA" id="ARBA00022777"/>
    </source>
</evidence>
<dbReference type="Gene3D" id="3.30.200.20">
    <property type="entry name" value="Phosphorylase Kinase, domain 1"/>
    <property type="match status" value="1"/>
</dbReference>
<evidence type="ECO:0000313" key="11">
    <source>
        <dbReference type="EMBL" id="CBK21637.2"/>
    </source>
</evidence>
<evidence type="ECO:0000256" key="2">
    <source>
        <dbReference type="ARBA" id="ARBA00022553"/>
    </source>
</evidence>
<dbReference type="Proteomes" id="UP000008312">
    <property type="component" value="Unassembled WGS sequence"/>
</dbReference>
<feature type="domain" description="Protein kinase" evidence="9">
    <location>
        <begin position="21"/>
        <end position="278"/>
    </location>
</feature>
<dbReference type="AlphaFoldDB" id="D8M0P8"/>
<protein>
    <recommendedName>
        <fullName evidence="13">Protein kinase domain-containing protein</fullName>
    </recommendedName>
</protein>
<keyword evidence="2" id="KW-0597">Phosphoprotein</keyword>
<sequence>MKGPSDNLSPVSPSSLTVDDFQLLRVIGRGSFGKVLLVRGKRDKRVYALKILLKSHVVAKNQVEHTKSERKILEEMDYPFLCKLEFAFQTDDKLYLGMPFLSGGPLFNHLQQCRRFTEDRARFYCAEVVLGIGYLHKHNIIYRDMKPENLLLDREGHVVITDFGLSKRTTENRLQYQTICGTPEYVAPEVLSGSPYGQSVDWWSVGTLLYEMIAGYPPFYDKNRKSMFTKIINGKLRFTPFFSIQACNIITCLLDRHPQTRLGGGPSDAEEVKKHPFFAGIDWEALERKEVPSPWKPCVHGETDTTYFNHKYTIADIDEEPSVVVVLLRCEIDNEYIEFAQFSRFYVPKSSFQVSFLLQTQSYHSNSSYSSSSIFVSSSPSSSFPFSSFASSTSISFCIASHCCLRIS</sequence>
<keyword evidence="4 7" id="KW-0547">Nucleotide-binding</keyword>
<dbReference type="InterPro" id="IPR000961">
    <property type="entry name" value="AGC-kinase_C"/>
</dbReference>
<evidence type="ECO:0008006" key="13">
    <source>
        <dbReference type="Google" id="ProtNLM"/>
    </source>
</evidence>
<dbReference type="OrthoDB" id="63267at2759"/>
<dbReference type="FunFam" id="1.10.510.10:FF:000008">
    <property type="entry name" value="Non-specific serine/threonine protein kinase"/>
    <property type="match status" value="1"/>
</dbReference>
<dbReference type="PROSITE" id="PS00108">
    <property type="entry name" value="PROTEIN_KINASE_ST"/>
    <property type="match status" value="1"/>
</dbReference>
<dbReference type="InterPro" id="IPR045270">
    <property type="entry name" value="STKc_AGC"/>
</dbReference>
<feature type="binding site" evidence="7">
    <location>
        <position position="60"/>
    </location>
    <ligand>
        <name>ATP</name>
        <dbReference type="ChEBI" id="CHEBI:30616"/>
    </ligand>
</feature>
<dbReference type="InterPro" id="IPR000719">
    <property type="entry name" value="Prot_kinase_dom"/>
</dbReference>
<comment type="similarity">
    <text evidence="8">Belongs to the protein kinase superfamily.</text>
</comment>
<dbReference type="CDD" id="cd05123">
    <property type="entry name" value="STKc_AGC"/>
    <property type="match status" value="1"/>
</dbReference>
<evidence type="ECO:0000259" key="9">
    <source>
        <dbReference type="PROSITE" id="PS50011"/>
    </source>
</evidence>
<dbReference type="SUPFAM" id="SSF56112">
    <property type="entry name" value="Protein kinase-like (PK-like)"/>
    <property type="match status" value="1"/>
</dbReference>
<evidence type="ECO:0000256" key="6">
    <source>
        <dbReference type="ARBA" id="ARBA00022840"/>
    </source>
</evidence>
<dbReference type="RefSeq" id="XP_012895685.1">
    <property type="nucleotide sequence ID" value="XM_013040231.1"/>
</dbReference>
<keyword evidence="1 8" id="KW-0723">Serine/threonine-protein kinase</keyword>
<dbReference type="SMART" id="SM00220">
    <property type="entry name" value="S_TKc"/>
    <property type="match status" value="1"/>
</dbReference>
<dbReference type="InterPro" id="IPR011009">
    <property type="entry name" value="Kinase-like_dom_sf"/>
</dbReference>
<dbReference type="GO" id="GO:0004674">
    <property type="term" value="F:protein serine/threonine kinase activity"/>
    <property type="evidence" value="ECO:0007669"/>
    <property type="project" value="UniProtKB-KW"/>
</dbReference>
<dbReference type="InParanoid" id="D8M0P8"/>
<proteinExistence type="inferred from homology"/>
<dbReference type="PROSITE" id="PS50011">
    <property type="entry name" value="PROTEIN_KINASE_DOM"/>
    <property type="match status" value="1"/>
</dbReference>
<evidence type="ECO:0000256" key="3">
    <source>
        <dbReference type="ARBA" id="ARBA00022679"/>
    </source>
</evidence>
<evidence type="ECO:0000313" key="12">
    <source>
        <dbReference type="Proteomes" id="UP000008312"/>
    </source>
</evidence>
<dbReference type="PROSITE" id="PS00107">
    <property type="entry name" value="PROTEIN_KINASE_ATP"/>
    <property type="match status" value="1"/>
</dbReference>
<dbReference type="Gene3D" id="1.10.510.10">
    <property type="entry name" value="Transferase(Phosphotransferase) domain 1"/>
    <property type="match status" value="1"/>
</dbReference>
<keyword evidence="5" id="KW-0418">Kinase</keyword>
<keyword evidence="12" id="KW-1185">Reference proteome</keyword>
<keyword evidence="6 7" id="KW-0067">ATP-binding</keyword>